<evidence type="ECO:0000313" key="3">
    <source>
        <dbReference type="Proteomes" id="UP000075635"/>
    </source>
</evidence>
<feature type="domain" description="Transposase for insertion sequence element IS21-like C-terminal" evidence="1">
    <location>
        <begin position="26"/>
        <end position="97"/>
    </location>
</feature>
<gene>
    <name evidence="2" type="ORF">BE17_39675</name>
</gene>
<dbReference type="Pfam" id="PF22483">
    <property type="entry name" value="Mu-transpos_C_2"/>
    <property type="match status" value="1"/>
</dbReference>
<name>A0A150SJH1_SORCE</name>
<protein>
    <recommendedName>
        <fullName evidence="1">Transposase for insertion sequence element IS21-like C-terminal domain-containing protein</fullName>
    </recommendedName>
</protein>
<accession>A0A150SJH1</accession>
<comment type="caution">
    <text evidence="2">The sequence shown here is derived from an EMBL/GenBank/DDBJ whole genome shotgun (WGS) entry which is preliminary data.</text>
</comment>
<proteinExistence type="predicted"/>
<organism evidence="2 3">
    <name type="scientific">Sorangium cellulosum</name>
    <name type="common">Polyangium cellulosum</name>
    <dbReference type="NCBI Taxonomy" id="56"/>
    <lineage>
        <taxon>Bacteria</taxon>
        <taxon>Pseudomonadati</taxon>
        <taxon>Myxococcota</taxon>
        <taxon>Polyangia</taxon>
        <taxon>Polyangiales</taxon>
        <taxon>Polyangiaceae</taxon>
        <taxon>Sorangium</taxon>
    </lineage>
</organism>
<evidence type="ECO:0000313" key="2">
    <source>
        <dbReference type="EMBL" id="KYF92549.1"/>
    </source>
</evidence>
<dbReference type="PANTHER" id="PTHR35004">
    <property type="entry name" value="TRANSPOSASE RV3428C-RELATED"/>
    <property type="match status" value="1"/>
</dbReference>
<dbReference type="AlphaFoldDB" id="A0A150SJH1"/>
<reference evidence="2 3" key="1">
    <citation type="submission" date="2014-02" db="EMBL/GenBank/DDBJ databases">
        <title>The small core and large imbalanced accessory genome model reveals a collaborative survival strategy of Sorangium cellulosum strains in nature.</title>
        <authorList>
            <person name="Han K."/>
            <person name="Peng R."/>
            <person name="Blom J."/>
            <person name="Li Y.-Z."/>
        </authorList>
    </citation>
    <scope>NUCLEOTIDE SEQUENCE [LARGE SCALE GENOMIC DNA]</scope>
    <source>
        <strain evidence="2 3">So0011-07</strain>
    </source>
</reference>
<sequence>MRPHPRWPERRVDQVLAEERTRLLALPDPLPETDLVEPVPVDKTAFVHFDGNRYSAPSIHHGKTLMLVANDTTVRLSDGGTELARHVRCWGRHQSIEAPEHRAELLDHKRAAREAKGRDRLGAAIPGFEILQERWVEAGRNVGFMTAKALRLLDLYGVEILGAAAREAIARGTHDPGALAVLCEERRRAADAPVPVDIDLGAHVPDRDVVPHDLESYDAQR</sequence>
<evidence type="ECO:0000259" key="1">
    <source>
        <dbReference type="Pfam" id="PF22483"/>
    </source>
</evidence>
<dbReference type="Proteomes" id="UP000075635">
    <property type="component" value="Unassembled WGS sequence"/>
</dbReference>
<dbReference type="InterPro" id="IPR054353">
    <property type="entry name" value="IstA-like_C"/>
</dbReference>
<dbReference type="PANTHER" id="PTHR35004:SF6">
    <property type="entry name" value="TRANSPOSASE"/>
    <property type="match status" value="1"/>
</dbReference>
<dbReference type="EMBL" id="JEMB01000907">
    <property type="protein sequence ID" value="KYF92549.1"/>
    <property type="molecule type" value="Genomic_DNA"/>
</dbReference>